<evidence type="ECO:0000256" key="4">
    <source>
        <dbReference type="ARBA" id="ARBA00022729"/>
    </source>
</evidence>
<dbReference type="InterPro" id="IPR050738">
    <property type="entry name" value="Sulfatase"/>
</dbReference>
<keyword evidence="4" id="KW-0732">Signal</keyword>
<feature type="coiled-coil region" evidence="7">
    <location>
        <begin position="177"/>
        <end position="204"/>
    </location>
</feature>
<feature type="non-terminal residue" evidence="8">
    <location>
        <position position="1"/>
    </location>
</feature>
<dbReference type="InterPro" id="IPR017850">
    <property type="entry name" value="Alkaline_phosphatase_core_sf"/>
</dbReference>
<sequence>ACAPGKVSRALASTLDFLPTVASVTGVQLPGDRHYDGMDLMPVLAGHATEAHHELFHPNSGDGCGILGELDAMRYGKYKVFWKTGSNQSLACQGNYSKCLRHDPPLVFDVEADPGEAVPLTETAAPELPEVLRNAIAARESKLRDISTSLVSVADYSSGHVGFDSTCCNANHAMCACEDLEDSENRFEEKLKEEEEEVKREIDKHPMLLITLSIRIDYSITES</sequence>
<accession>A0AAE0BKP0</accession>
<evidence type="ECO:0000313" key="8">
    <source>
        <dbReference type="EMBL" id="KAK3237750.1"/>
    </source>
</evidence>
<dbReference type="Gene3D" id="3.40.720.10">
    <property type="entry name" value="Alkaline Phosphatase, subunit A"/>
    <property type="match status" value="1"/>
</dbReference>
<keyword evidence="3" id="KW-0479">Metal-binding</keyword>
<proteinExistence type="inferred from homology"/>
<keyword evidence="6" id="KW-0106">Calcium</keyword>
<comment type="cofactor">
    <cofactor evidence="1">
        <name>Ca(2+)</name>
        <dbReference type="ChEBI" id="CHEBI:29108"/>
    </cofactor>
</comment>
<dbReference type="PANTHER" id="PTHR42693">
    <property type="entry name" value="ARYLSULFATASE FAMILY MEMBER"/>
    <property type="match status" value="1"/>
</dbReference>
<dbReference type="GO" id="GO:0004065">
    <property type="term" value="F:arylsulfatase activity"/>
    <property type="evidence" value="ECO:0007669"/>
    <property type="project" value="TreeGrafter"/>
</dbReference>
<keyword evidence="7" id="KW-0175">Coiled coil</keyword>
<dbReference type="SUPFAM" id="SSF53649">
    <property type="entry name" value="Alkaline phosphatase-like"/>
    <property type="match status" value="1"/>
</dbReference>
<comment type="caution">
    <text evidence="8">The sequence shown here is derived from an EMBL/GenBank/DDBJ whole genome shotgun (WGS) entry which is preliminary data.</text>
</comment>
<evidence type="ECO:0000256" key="3">
    <source>
        <dbReference type="ARBA" id="ARBA00022723"/>
    </source>
</evidence>
<dbReference type="Proteomes" id="UP001190700">
    <property type="component" value="Unassembled WGS sequence"/>
</dbReference>
<name>A0AAE0BKP0_9CHLO</name>
<dbReference type="PANTHER" id="PTHR42693:SF42">
    <property type="entry name" value="ARYLSULFATASE G"/>
    <property type="match status" value="1"/>
</dbReference>
<organism evidence="8 9">
    <name type="scientific">Cymbomonas tetramitiformis</name>
    <dbReference type="NCBI Taxonomy" id="36881"/>
    <lineage>
        <taxon>Eukaryota</taxon>
        <taxon>Viridiplantae</taxon>
        <taxon>Chlorophyta</taxon>
        <taxon>Pyramimonadophyceae</taxon>
        <taxon>Pyramimonadales</taxon>
        <taxon>Pyramimonadaceae</taxon>
        <taxon>Cymbomonas</taxon>
    </lineage>
</organism>
<dbReference type="AlphaFoldDB" id="A0AAE0BKP0"/>
<evidence type="ECO:0000313" key="9">
    <source>
        <dbReference type="Proteomes" id="UP001190700"/>
    </source>
</evidence>
<keyword evidence="9" id="KW-1185">Reference proteome</keyword>
<evidence type="ECO:0000256" key="1">
    <source>
        <dbReference type="ARBA" id="ARBA00001913"/>
    </source>
</evidence>
<evidence type="ECO:0000256" key="7">
    <source>
        <dbReference type="SAM" id="Coils"/>
    </source>
</evidence>
<reference evidence="8 9" key="1">
    <citation type="journal article" date="2015" name="Genome Biol. Evol.">
        <title>Comparative Genomics of a Bacterivorous Green Alga Reveals Evolutionary Causalities and Consequences of Phago-Mixotrophic Mode of Nutrition.</title>
        <authorList>
            <person name="Burns J.A."/>
            <person name="Paasch A."/>
            <person name="Narechania A."/>
            <person name="Kim E."/>
        </authorList>
    </citation>
    <scope>NUCLEOTIDE SEQUENCE [LARGE SCALE GENOMIC DNA]</scope>
    <source>
        <strain evidence="8 9">PLY_AMNH</strain>
    </source>
</reference>
<keyword evidence="5" id="KW-0378">Hydrolase</keyword>
<evidence type="ECO:0000256" key="2">
    <source>
        <dbReference type="ARBA" id="ARBA00008779"/>
    </source>
</evidence>
<dbReference type="Gene3D" id="3.30.1120.10">
    <property type="match status" value="1"/>
</dbReference>
<dbReference type="Pfam" id="PF14707">
    <property type="entry name" value="Sulfatase_C"/>
    <property type="match status" value="1"/>
</dbReference>
<gene>
    <name evidence="8" type="ORF">CYMTET_52196</name>
</gene>
<dbReference type="EMBL" id="LGRX02034463">
    <property type="protein sequence ID" value="KAK3237750.1"/>
    <property type="molecule type" value="Genomic_DNA"/>
</dbReference>
<protein>
    <submittedName>
        <fullName evidence="8">Uncharacterized protein</fullName>
    </submittedName>
</protein>
<comment type="similarity">
    <text evidence="2">Belongs to the sulfatase family.</text>
</comment>
<evidence type="ECO:0000256" key="6">
    <source>
        <dbReference type="ARBA" id="ARBA00022837"/>
    </source>
</evidence>
<evidence type="ECO:0000256" key="5">
    <source>
        <dbReference type="ARBA" id="ARBA00022801"/>
    </source>
</evidence>
<dbReference type="GO" id="GO:0046872">
    <property type="term" value="F:metal ion binding"/>
    <property type="evidence" value="ECO:0007669"/>
    <property type="project" value="UniProtKB-KW"/>
</dbReference>